<dbReference type="AlphaFoldDB" id="A0A5N5D281"/>
<comment type="caution">
    <text evidence="1">The sequence shown here is derived from an EMBL/GenBank/DDBJ whole genome shotgun (WGS) entry which is preliminary data.</text>
</comment>
<dbReference type="EMBL" id="VCHE01000093">
    <property type="protein sequence ID" value="KAB2571756.1"/>
    <property type="molecule type" value="Genomic_DNA"/>
</dbReference>
<evidence type="ECO:0000313" key="2">
    <source>
        <dbReference type="Proteomes" id="UP000325902"/>
    </source>
</evidence>
<name>A0A5N5D281_9PEZI</name>
<evidence type="ECO:0000313" key="1">
    <source>
        <dbReference type="EMBL" id="KAB2571756.1"/>
    </source>
</evidence>
<protein>
    <submittedName>
        <fullName evidence="1">Uncharacterized protein</fullName>
    </submittedName>
</protein>
<gene>
    <name evidence="1" type="ORF">DBV05_g9576</name>
</gene>
<accession>A0A5N5D281</accession>
<sequence length="462" mass="50868">MYNSRDVAIHVGLKVLTPLPQKEIILSDFNFCFSCRAGACPKHGGPGTSFNSIQEAQEQEQSTRQGVSVLAQLPAELACQVALALPSQTFFSIRHIPELEAFWAANEAHLVREKAAQYAAEAHFFPSDLFTGGGGGGTVLAQHQQLLYLEVIRTCTAAVTDYFTTTLDLPAALSARLHAAVLRLWRVVGVPHRSSVARMRQEAMNSFCSLPQAERADIFALFADVGKHIDRAHPFAQRRRADNVPVPLSDKHDDMPTREMMDVIRASGAWQHACGFLAMETIRAAMRAAFALVAAGAGGCNDVDADAVGRAVDEMRLGAPPWTVWDPDASGTHDPDDPLFCTDEWGYWIAMDDDPAGTIYLEPPKEHDYGELFINPNSYERDDYIAFGLAQLLPDGWTLNTRRFFRAFSSGLRFSKTAVGGECARFGLAYKFDQQHASDEDKAELIVALMEIAFKLVPDESQ</sequence>
<keyword evidence="2" id="KW-1185">Reference proteome</keyword>
<reference evidence="1 2" key="1">
    <citation type="journal article" date="2019" name="Sci. Rep.">
        <title>A multi-omics analysis of the grapevine pathogen Lasiodiplodia theobromae reveals that temperature affects the expression of virulence- and pathogenicity-related genes.</title>
        <authorList>
            <person name="Felix C."/>
            <person name="Meneses R."/>
            <person name="Goncalves M.F.M."/>
            <person name="Tilleman L."/>
            <person name="Duarte A.S."/>
            <person name="Jorrin-Novo J.V."/>
            <person name="Van de Peer Y."/>
            <person name="Deforce D."/>
            <person name="Van Nieuwerburgh F."/>
            <person name="Esteves A.C."/>
            <person name="Alves A."/>
        </authorList>
    </citation>
    <scope>NUCLEOTIDE SEQUENCE [LARGE SCALE GENOMIC DNA]</scope>
    <source>
        <strain evidence="1 2">LA-SOL3</strain>
    </source>
</reference>
<organism evidence="1 2">
    <name type="scientific">Lasiodiplodia theobromae</name>
    <dbReference type="NCBI Taxonomy" id="45133"/>
    <lineage>
        <taxon>Eukaryota</taxon>
        <taxon>Fungi</taxon>
        <taxon>Dikarya</taxon>
        <taxon>Ascomycota</taxon>
        <taxon>Pezizomycotina</taxon>
        <taxon>Dothideomycetes</taxon>
        <taxon>Dothideomycetes incertae sedis</taxon>
        <taxon>Botryosphaeriales</taxon>
        <taxon>Botryosphaeriaceae</taxon>
        <taxon>Lasiodiplodia</taxon>
    </lineage>
</organism>
<proteinExistence type="predicted"/>
<dbReference type="Proteomes" id="UP000325902">
    <property type="component" value="Unassembled WGS sequence"/>
</dbReference>